<dbReference type="AlphaFoldDB" id="A0A0W1RD69"/>
<feature type="compositionally biased region" description="Low complexity" evidence="1">
    <location>
        <begin position="167"/>
        <end position="184"/>
    </location>
</feature>
<dbReference type="PROSITE" id="PS51318">
    <property type="entry name" value="TAT"/>
    <property type="match status" value="1"/>
</dbReference>
<evidence type="ECO:0000313" key="3">
    <source>
        <dbReference type="Proteomes" id="UP000054387"/>
    </source>
</evidence>
<organism evidence="2 3">
    <name type="scientific">Haloprofundus marisrubri</name>
    <dbReference type="NCBI Taxonomy" id="1514971"/>
    <lineage>
        <taxon>Archaea</taxon>
        <taxon>Methanobacteriati</taxon>
        <taxon>Methanobacteriota</taxon>
        <taxon>Stenosarchaea group</taxon>
        <taxon>Halobacteria</taxon>
        <taxon>Halobacteriales</taxon>
        <taxon>Haloferacaceae</taxon>
        <taxon>Haloprofundus</taxon>
    </lineage>
</organism>
<sequence length="444" mass="46630">MKFDPSRRKVLALGAGAALASTGLGSAADLEGAQNIDSHPTVDAEVVDSFTDGLELNVTISVTDPDDEVDRIGFIVENYNDRTVDIATHWFNEASGEKTVSKVVSLNRAPYACYAFVKAGSDYYSVDSVRLGPETEAPAPQLLGVDVSGTTATIDYEVSPDEPAEYSVGASVSPISGSSSGDPVYTTERNDPYDEPTTARTVVTGLAPNTEYTATAWTELDTWAMKEQSDYAESETQTFKTGDVVAPEPETEHRLVIGGSSDVSYYRVTTTGSLEQTTETGDAPFSSATVDDEDYVSGSSACGGVAGGADAYVFTGELTNVGVDGAASVYLDGEEIDPADYADELPHHLAITGGSDLTEYAFRVSGDVIKTTEVDGTGLSLNPSYDDEDTVSAGQGAGATAGGTDAYRFSSPQVTSAEEDISFTQFDGDATVYLNGEEIDPADY</sequence>
<gene>
    <name evidence="2" type="ORF">AUR64_04540</name>
</gene>
<dbReference type="RefSeq" id="WP_058580264.1">
    <property type="nucleotide sequence ID" value="NZ_LOPU01000011.1"/>
</dbReference>
<dbReference type="InterPro" id="IPR006311">
    <property type="entry name" value="TAT_signal"/>
</dbReference>
<dbReference type="Proteomes" id="UP000054387">
    <property type="component" value="Unassembled WGS sequence"/>
</dbReference>
<keyword evidence="3" id="KW-1185">Reference proteome</keyword>
<accession>A0A0W1RD69</accession>
<feature type="region of interest" description="Disordered" evidence="1">
    <location>
        <begin position="162"/>
        <end position="196"/>
    </location>
</feature>
<dbReference type="EMBL" id="LOPU01000011">
    <property type="protein sequence ID" value="KTG11202.1"/>
    <property type="molecule type" value="Genomic_DNA"/>
</dbReference>
<dbReference type="OrthoDB" id="202667at2157"/>
<proteinExistence type="predicted"/>
<comment type="caution">
    <text evidence="2">The sequence shown here is derived from an EMBL/GenBank/DDBJ whole genome shotgun (WGS) entry which is preliminary data.</text>
</comment>
<reference evidence="2 3" key="1">
    <citation type="submission" date="2015-12" db="EMBL/GenBank/DDBJ databases">
        <title>Haloprofundus marisrubri gen. nov., sp. nov., an extremely halophilic archaeon isolated from the Discovery deep brine-seawater interface in the Red Sea.</title>
        <authorList>
            <person name="Zhang G."/>
            <person name="Stingl U."/>
            <person name="Rashid M."/>
        </authorList>
    </citation>
    <scope>NUCLEOTIDE SEQUENCE [LARGE SCALE GENOMIC DNA]</scope>
    <source>
        <strain evidence="2 3">SB9</strain>
    </source>
</reference>
<evidence type="ECO:0000256" key="1">
    <source>
        <dbReference type="SAM" id="MobiDB-lite"/>
    </source>
</evidence>
<name>A0A0W1RD69_9EURY</name>
<protein>
    <submittedName>
        <fullName evidence="2">Uncharacterized protein</fullName>
    </submittedName>
</protein>
<evidence type="ECO:0000313" key="2">
    <source>
        <dbReference type="EMBL" id="KTG11202.1"/>
    </source>
</evidence>